<evidence type="ECO:0000256" key="5">
    <source>
        <dbReference type="ARBA" id="ARBA00023237"/>
    </source>
</evidence>
<evidence type="ECO:0000313" key="9">
    <source>
        <dbReference type="Proteomes" id="UP000001654"/>
    </source>
</evidence>
<evidence type="ECO:0000256" key="3">
    <source>
        <dbReference type="ARBA" id="ARBA00022729"/>
    </source>
</evidence>
<dbReference type="KEGG" id="zpr:ZPR_0391"/>
<keyword evidence="5" id="KW-0998">Cell outer membrane</keyword>
<keyword evidence="4" id="KW-0472">Membrane</keyword>
<evidence type="ECO:0000313" key="8">
    <source>
        <dbReference type="EMBL" id="ADF50750.1"/>
    </source>
</evidence>
<dbReference type="STRING" id="655815.ZPR_0391"/>
<protein>
    <recommendedName>
        <fullName evidence="10">RagB/SusD family nutrient uptake outer membrane protein</fullName>
    </recommendedName>
</protein>
<proteinExistence type="inferred from homology"/>
<keyword evidence="9" id="KW-1185">Reference proteome</keyword>
<dbReference type="CDD" id="cd08977">
    <property type="entry name" value="SusD"/>
    <property type="match status" value="1"/>
</dbReference>
<dbReference type="AlphaFoldDB" id="D5BE09"/>
<evidence type="ECO:0000259" key="7">
    <source>
        <dbReference type="Pfam" id="PF14322"/>
    </source>
</evidence>
<dbReference type="GO" id="GO:0009279">
    <property type="term" value="C:cell outer membrane"/>
    <property type="evidence" value="ECO:0007669"/>
    <property type="project" value="UniProtKB-SubCell"/>
</dbReference>
<organism evidence="8 9">
    <name type="scientific">Zunongwangia profunda (strain DSM 18752 / CCTCC AB 206139 / SM-A87)</name>
    <name type="common">Wangia profunda</name>
    <dbReference type="NCBI Taxonomy" id="655815"/>
    <lineage>
        <taxon>Bacteria</taxon>
        <taxon>Pseudomonadati</taxon>
        <taxon>Bacteroidota</taxon>
        <taxon>Flavobacteriia</taxon>
        <taxon>Flavobacteriales</taxon>
        <taxon>Flavobacteriaceae</taxon>
        <taxon>Zunongwangia</taxon>
    </lineage>
</organism>
<dbReference type="InterPro" id="IPR012944">
    <property type="entry name" value="SusD_RagB_dom"/>
</dbReference>
<name>D5BE09_ZUNPS</name>
<dbReference type="Proteomes" id="UP000001654">
    <property type="component" value="Chromosome"/>
</dbReference>
<comment type="subcellular location">
    <subcellularLocation>
        <location evidence="1">Cell outer membrane</location>
    </subcellularLocation>
</comment>
<evidence type="ECO:0000259" key="6">
    <source>
        <dbReference type="Pfam" id="PF07980"/>
    </source>
</evidence>
<dbReference type="Pfam" id="PF14322">
    <property type="entry name" value="SusD-like_3"/>
    <property type="match status" value="1"/>
</dbReference>
<dbReference type="HOGENOM" id="CLU_015553_3_1_10"/>
<reference evidence="8 9" key="1">
    <citation type="journal article" date="2010" name="BMC Genomics">
        <title>The complete genome of Zunongwangia profunda SM-A87 reveals its adaptation to the deep-sea environment and ecological role in sedimentary organic nitrogen degradation.</title>
        <authorList>
            <person name="Qin Q.L."/>
            <person name="Zhang X.Y."/>
            <person name="Wang X.M."/>
            <person name="Liu G.M."/>
            <person name="Chen X.L."/>
            <person name="Xie B.B."/>
            <person name="Dang H.Y."/>
            <person name="Zhou B.C."/>
            <person name="Yu J."/>
            <person name="Zhang Y.Z."/>
        </authorList>
    </citation>
    <scope>NUCLEOTIDE SEQUENCE [LARGE SCALE GENOMIC DNA]</scope>
    <source>
        <strain evidence="9">DSM 18752 / CCTCC AB 206139 / SM-A87</strain>
    </source>
</reference>
<evidence type="ECO:0000256" key="1">
    <source>
        <dbReference type="ARBA" id="ARBA00004442"/>
    </source>
</evidence>
<evidence type="ECO:0000256" key="4">
    <source>
        <dbReference type="ARBA" id="ARBA00023136"/>
    </source>
</evidence>
<dbReference type="Pfam" id="PF07980">
    <property type="entry name" value="SusD_RagB"/>
    <property type="match status" value="1"/>
</dbReference>
<keyword evidence="3" id="KW-0732">Signal</keyword>
<dbReference type="InterPro" id="IPR011990">
    <property type="entry name" value="TPR-like_helical_dom_sf"/>
</dbReference>
<sequence length="447" mass="50934">MLALLTLFSCEAYLEPDLSDNQLATSDVFASDATAISAINGVYGDFMLRTDPINISNGSLSVMGGLCADELYDFTQTYQSYNINEVPFTAFGPDYYYWYDTYNIIYSANAILEGLEDAPNVSEDLKVQLRGESYFVRAFLHFYLVNMYGGIPLITSTDYKENASKGRASVAEVYEQVITDLKSAEDLLTDEYPSDKKLRPNKYVVQAMLSRVYLYMQEWKLAEDYTTKLINGPYALEDDVEQVFGIDNQETIWQLIPSNTNSTVVNEGRWFNPGQTPTYVLTETALNAFDDADARFETWVDTVSYQNELYYYPAKYEPLGGSINQYSIMLRLGEQYLIRAEARAEQDMPNEALEDLNKVRTLHGNLDAYASGMNKEEVLDKVFEERQVEFIGEWGHRWLDLKRTGKADAVLSALKPQTWESTDVLWPINNSELQSNPKLEQNPGYND</sequence>
<dbReference type="Gene3D" id="1.25.40.390">
    <property type="match status" value="1"/>
</dbReference>
<feature type="domain" description="SusD-like N-terminal" evidence="7">
    <location>
        <begin position="69"/>
        <end position="214"/>
    </location>
</feature>
<dbReference type="SUPFAM" id="SSF48452">
    <property type="entry name" value="TPR-like"/>
    <property type="match status" value="1"/>
</dbReference>
<dbReference type="EMBL" id="CP001650">
    <property type="protein sequence ID" value="ADF50750.1"/>
    <property type="molecule type" value="Genomic_DNA"/>
</dbReference>
<comment type="similarity">
    <text evidence="2">Belongs to the SusD family.</text>
</comment>
<evidence type="ECO:0008006" key="10">
    <source>
        <dbReference type="Google" id="ProtNLM"/>
    </source>
</evidence>
<dbReference type="InterPro" id="IPR033985">
    <property type="entry name" value="SusD-like_N"/>
</dbReference>
<evidence type="ECO:0000256" key="2">
    <source>
        <dbReference type="ARBA" id="ARBA00006275"/>
    </source>
</evidence>
<dbReference type="eggNOG" id="COG3193">
    <property type="taxonomic scope" value="Bacteria"/>
</dbReference>
<accession>D5BE09</accession>
<gene>
    <name evidence="8" type="ordered locus">ZPR_0391</name>
</gene>
<feature type="domain" description="RagB/SusD" evidence="6">
    <location>
        <begin position="320"/>
        <end position="445"/>
    </location>
</feature>